<gene>
    <name evidence="1" type="ORF">LG632_17145</name>
</gene>
<keyword evidence="1" id="KW-0456">Lyase</keyword>
<evidence type="ECO:0000313" key="2">
    <source>
        <dbReference type="Proteomes" id="UP001199054"/>
    </source>
</evidence>
<dbReference type="PANTHER" id="PTHR42905:SF16">
    <property type="entry name" value="CARBOXYPHOSPHONOENOLPYRUVATE PHOSPHONOMUTASE-LIKE PROTEIN (AFU_ORTHOLOGUE AFUA_5G07230)"/>
    <property type="match status" value="1"/>
</dbReference>
<dbReference type="PANTHER" id="PTHR42905">
    <property type="entry name" value="PHOSPHOENOLPYRUVATE CARBOXYLASE"/>
    <property type="match status" value="1"/>
</dbReference>
<dbReference type="Proteomes" id="UP001199054">
    <property type="component" value="Unassembled WGS sequence"/>
</dbReference>
<dbReference type="Gene3D" id="3.20.20.60">
    <property type="entry name" value="Phosphoenolpyruvate-binding domains"/>
    <property type="match status" value="1"/>
</dbReference>
<dbReference type="InterPro" id="IPR040442">
    <property type="entry name" value="Pyrv_kinase-like_dom_sf"/>
</dbReference>
<keyword evidence="2" id="KW-1185">Reference proteome</keyword>
<name>A0ABS8B902_9ACTN</name>
<dbReference type="Pfam" id="PF13714">
    <property type="entry name" value="PEP_mutase"/>
    <property type="match status" value="1"/>
</dbReference>
<dbReference type="InterPro" id="IPR039556">
    <property type="entry name" value="ICL/PEPM"/>
</dbReference>
<dbReference type="RefSeq" id="WP_226728188.1">
    <property type="nucleotide sequence ID" value="NZ_JAJAUY010000063.1"/>
</dbReference>
<dbReference type="Gene3D" id="6.10.250.2750">
    <property type="match status" value="1"/>
</dbReference>
<dbReference type="InterPro" id="IPR015813">
    <property type="entry name" value="Pyrv/PenolPyrv_kinase-like_dom"/>
</dbReference>
<dbReference type="EMBL" id="JAJAUY010000063">
    <property type="protein sequence ID" value="MCB5181101.1"/>
    <property type="molecule type" value="Genomic_DNA"/>
</dbReference>
<dbReference type="SUPFAM" id="SSF51621">
    <property type="entry name" value="Phosphoenolpyruvate/pyruvate domain"/>
    <property type="match status" value="1"/>
</dbReference>
<accession>A0ABS8B902</accession>
<dbReference type="CDD" id="cd00377">
    <property type="entry name" value="ICL_PEPM"/>
    <property type="match status" value="1"/>
</dbReference>
<evidence type="ECO:0000313" key="1">
    <source>
        <dbReference type="EMBL" id="MCB5181101.1"/>
    </source>
</evidence>
<comment type="caution">
    <text evidence="1">The sequence shown here is derived from an EMBL/GenBank/DDBJ whole genome shotgun (WGS) entry which is preliminary data.</text>
</comment>
<organism evidence="1 2">
    <name type="scientific">Streptomyces antimicrobicus</name>
    <dbReference type="NCBI Taxonomy" id="2883108"/>
    <lineage>
        <taxon>Bacteria</taxon>
        <taxon>Bacillati</taxon>
        <taxon>Actinomycetota</taxon>
        <taxon>Actinomycetes</taxon>
        <taxon>Kitasatosporales</taxon>
        <taxon>Streptomycetaceae</taxon>
        <taxon>Streptomyces</taxon>
    </lineage>
</organism>
<proteinExistence type="predicted"/>
<reference evidence="1 2" key="1">
    <citation type="submission" date="2021-10" db="EMBL/GenBank/DDBJ databases">
        <title>Streptomyces sp. strain SMC 277, a novel streptomycete isolated from soil.</title>
        <authorList>
            <person name="Chanama M."/>
        </authorList>
    </citation>
    <scope>NUCLEOTIDE SEQUENCE [LARGE SCALE GENOMIC DNA]</scope>
    <source>
        <strain evidence="1 2">SMC 277</strain>
    </source>
</reference>
<dbReference type="GO" id="GO:0016829">
    <property type="term" value="F:lyase activity"/>
    <property type="evidence" value="ECO:0007669"/>
    <property type="project" value="UniProtKB-KW"/>
</dbReference>
<protein>
    <submittedName>
        <fullName evidence="1">Isocitrate lyase/phosphoenolpyruvate mutase family protein</fullName>
    </submittedName>
</protein>
<sequence length="275" mass="27714">MTTTNLETAAERAQWFAALHTPAAPLALANAWDVASARLVEAAGAPAVATTSAGVAWSLGSRDGNALARDRAVDLVARVADAVRVPVSADIESGFGADPAGVAETVSAVIAAGAVGINIEDGSREPAEHVERLAAARAAADAAGVPLYVNARIDTYLFGLGEPGAPRLAETLSRAAAYLEAGASGIFVPGVHEPEVVAELARGIDAPLNILVGPGAPGVAKLGALGVARVSLGSWVAEAAYAVVRRATEELLTKGTYDAVADSLTYGDLNSLFGN</sequence>